<dbReference type="PANTHER" id="PTHR31232:SF61">
    <property type="entry name" value="S-PROTEIN HOMOLOG"/>
    <property type="match status" value="1"/>
</dbReference>
<dbReference type="GO" id="GO:0060320">
    <property type="term" value="P:rejection of self pollen"/>
    <property type="evidence" value="ECO:0007669"/>
    <property type="project" value="UniProtKB-KW"/>
</dbReference>
<dbReference type="InterPro" id="IPR010264">
    <property type="entry name" value="Self-incomp_S1"/>
</dbReference>
<evidence type="ECO:0000256" key="1">
    <source>
        <dbReference type="ARBA" id="ARBA00004613"/>
    </source>
</evidence>
<evidence type="ECO:0000256" key="3">
    <source>
        <dbReference type="ARBA" id="ARBA00022471"/>
    </source>
</evidence>
<evidence type="ECO:0000256" key="6">
    <source>
        <dbReference type="RuleBase" id="RU367044"/>
    </source>
</evidence>
<sequence length="93" mass="10937">MASTTFSCKIPIEYEVHVVNKLPSPRLELHYASGDDELGCHNIIQNYDFNLRFCEDYTGTILFFCHLWCTNKEIAFDVFKSRWPERCLCGKCY</sequence>
<protein>
    <recommendedName>
        <fullName evidence="6">S-protein homolog</fullName>
    </recommendedName>
</protein>
<dbReference type="PANTHER" id="PTHR31232">
    <property type="match status" value="1"/>
</dbReference>
<dbReference type="GO" id="GO:0005576">
    <property type="term" value="C:extracellular region"/>
    <property type="evidence" value="ECO:0007669"/>
    <property type="project" value="UniProtKB-SubCell"/>
</dbReference>
<keyword evidence="5" id="KW-0732">Signal</keyword>
<dbReference type="Proteomes" id="UP000231279">
    <property type="component" value="Unassembled WGS sequence"/>
</dbReference>
<keyword evidence="4 6" id="KW-0964">Secreted</keyword>
<reference evidence="8" key="1">
    <citation type="journal article" date="2018" name="Gigascience">
        <title>Genome assembly of the Pink Ipe (Handroanthus impetiginosus, Bignoniaceae), a highly valued, ecologically keystone Neotropical timber forest tree.</title>
        <authorList>
            <person name="Silva-Junior O.B."/>
            <person name="Grattapaglia D."/>
            <person name="Novaes E."/>
            <person name="Collevatti R.G."/>
        </authorList>
    </citation>
    <scope>NUCLEOTIDE SEQUENCE [LARGE SCALE GENOMIC DNA]</scope>
    <source>
        <strain evidence="8">cv. UFG-1</strain>
    </source>
</reference>
<dbReference type="OrthoDB" id="1848419at2759"/>
<evidence type="ECO:0000256" key="4">
    <source>
        <dbReference type="ARBA" id="ARBA00022525"/>
    </source>
</evidence>
<evidence type="ECO:0000256" key="5">
    <source>
        <dbReference type="ARBA" id="ARBA00022729"/>
    </source>
</evidence>
<name>A0A2G9I3Y0_9LAMI</name>
<dbReference type="AlphaFoldDB" id="A0A2G9I3Y0"/>
<keyword evidence="3 6" id="KW-0713">Self-incompatibility</keyword>
<dbReference type="EMBL" id="NKXS01000415">
    <property type="protein sequence ID" value="PIN24462.1"/>
    <property type="molecule type" value="Genomic_DNA"/>
</dbReference>
<keyword evidence="8" id="KW-1185">Reference proteome</keyword>
<evidence type="ECO:0000313" key="8">
    <source>
        <dbReference type="Proteomes" id="UP000231279"/>
    </source>
</evidence>
<comment type="caution">
    <text evidence="7">The sequence shown here is derived from an EMBL/GenBank/DDBJ whole genome shotgun (WGS) entry which is preliminary data.</text>
</comment>
<dbReference type="STRING" id="429701.A0A2G9I3Y0"/>
<accession>A0A2G9I3Y0</accession>
<evidence type="ECO:0000256" key="2">
    <source>
        <dbReference type="ARBA" id="ARBA00005581"/>
    </source>
</evidence>
<evidence type="ECO:0000313" key="7">
    <source>
        <dbReference type="EMBL" id="PIN24462.1"/>
    </source>
</evidence>
<proteinExistence type="inferred from homology"/>
<organism evidence="7 8">
    <name type="scientific">Handroanthus impetiginosus</name>
    <dbReference type="NCBI Taxonomy" id="429701"/>
    <lineage>
        <taxon>Eukaryota</taxon>
        <taxon>Viridiplantae</taxon>
        <taxon>Streptophyta</taxon>
        <taxon>Embryophyta</taxon>
        <taxon>Tracheophyta</taxon>
        <taxon>Spermatophyta</taxon>
        <taxon>Magnoliopsida</taxon>
        <taxon>eudicotyledons</taxon>
        <taxon>Gunneridae</taxon>
        <taxon>Pentapetalae</taxon>
        <taxon>asterids</taxon>
        <taxon>lamiids</taxon>
        <taxon>Lamiales</taxon>
        <taxon>Bignoniaceae</taxon>
        <taxon>Crescentiina</taxon>
        <taxon>Tabebuia alliance</taxon>
        <taxon>Handroanthus</taxon>
    </lineage>
</organism>
<gene>
    <name evidence="7" type="ORF">CDL12_02813</name>
</gene>
<dbReference type="Pfam" id="PF05938">
    <property type="entry name" value="Self-incomp_S1"/>
    <property type="match status" value="1"/>
</dbReference>
<comment type="similarity">
    <text evidence="2 6">Belongs to the plant self-incompatibility (S1) protein family.</text>
</comment>
<comment type="subcellular location">
    <subcellularLocation>
        <location evidence="1 6">Secreted</location>
    </subcellularLocation>
</comment>